<keyword evidence="2" id="KW-1185">Reference proteome</keyword>
<organism evidence="1 2">
    <name type="scientific">Natrialba taiwanensis DSM 12281</name>
    <dbReference type="NCBI Taxonomy" id="1230458"/>
    <lineage>
        <taxon>Archaea</taxon>
        <taxon>Methanobacteriati</taxon>
        <taxon>Methanobacteriota</taxon>
        <taxon>Stenosarchaea group</taxon>
        <taxon>Halobacteria</taxon>
        <taxon>Halobacteriales</taxon>
        <taxon>Natrialbaceae</taxon>
        <taxon>Natrialba</taxon>
    </lineage>
</organism>
<dbReference type="AlphaFoldDB" id="L9ZJI1"/>
<evidence type="ECO:0000313" key="2">
    <source>
        <dbReference type="Proteomes" id="UP000011648"/>
    </source>
</evidence>
<gene>
    <name evidence="1" type="ORF">C484_18087</name>
</gene>
<proteinExistence type="predicted"/>
<sequence length="69" mass="7668">MLTILASLKLLYQHASLQTTTIQKLETYGSHNTGIIYSLLHAVGLPTTTRLKSTFLKLAKLLRTGQNLQ</sequence>
<reference evidence="1 2" key="1">
    <citation type="journal article" date="2014" name="PLoS Genet.">
        <title>Phylogenetically driven sequencing of extremely halophilic archaea reveals strategies for static and dynamic osmo-response.</title>
        <authorList>
            <person name="Becker E.A."/>
            <person name="Seitzer P.M."/>
            <person name="Tritt A."/>
            <person name="Larsen D."/>
            <person name="Krusor M."/>
            <person name="Yao A.I."/>
            <person name="Wu D."/>
            <person name="Madern D."/>
            <person name="Eisen J.A."/>
            <person name="Darling A.E."/>
            <person name="Facciotti M.T."/>
        </authorList>
    </citation>
    <scope>NUCLEOTIDE SEQUENCE [LARGE SCALE GENOMIC DNA]</scope>
    <source>
        <strain evidence="1 2">DSM 12281</strain>
    </source>
</reference>
<dbReference type="Proteomes" id="UP000011648">
    <property type="component" value="Unassembled WGS sequence"/>
</dbReference>
<comment type="caution">
    <text evidence="1">The sequence shown here is derived from an EMBL/GenBank/DDBJ whole genome shotgun (WGS) entry which is preliminary data.</text>
</comment>
<name>L9ZJI1_9EURY</name>
<evidence type="ECO:0000313" key="1">
    <source>
        <dbReference type="EMBL" id="ELY86489.1"/>
    </source>
</evidence>
<accession>L9ZJI1</accession>
<dbReference type="EMBL" id="AOIL01000057">
    <property type="protein sequence ID" value="ELY86489.1"/>
    <property type="molecule type" value="Genomic_DNA"/>
</dbReference>
<protein>
    <submittedName>
        <fullName evidence="1">Uncharacterized protein</fullName>
    </submittedName>
</protein>